<keyword evidence="4 8" id="KW-0812">Transmembrane</keyword>
<proteinExistence type="predicted"/>
<keyword evidence="10" id="KW-1185">Reference proteome</keyword>
<dbReference type="PANTHER" id="PTHR33281:SF19">
    <property type="entry name" value="VOLTAGE-DEPENDENT ANION CHANNEL-FORMING PROTEIN YNEE"/>
    <property type="match status" value="1"/>
</dbReference>
<evidence type="ECO:0000256" key="3">
    <source>
        <dbReference type="ARBA" id="ARBA00022475"/>
    </source>
</evidence>
<feature type="transmembrane region" description="Helical" evidence="8">
    <location>
        <begin position="34"/>
        <end position="53"/>
    </location>
</feature>
<evidence type="ECO:0000256" key="2">
    <source>
        <dbReference type="ARBA" id="ARBA00022448"/>
    </source>
</evidence>
<keyword evidence="5 8" id="KW-1133">Transmembrane helix</keyword>
<keyword evidence="3" id="KW-1003">Cell membrane</keyword>
<dbReference type="GO" id="GO:0005886">
    <property type="term" value="C:plasma membrane"/>
    <property type="evidence" value="ECO:0007669"/>
    <property type="project" value="UniProtKB-SubCell"/>
</dbReference>
<dbReference type="GO" id="GO:0005254">
    <property type="term" value="F:chloride channel activity"/>
    <property type="evidence" value="ECO:0007669"/>
    <property type="project" value="InterPro"/>
</dbReference>
<evidence type="ECO:0000256" key="8">
    <source>
        <dbReference type="SAM" id="Phobius"/>
    </source>
</evidence>
<evidence type="ECO:0000313" key="10">
    <source>
        <dbReference type="Proteomes" id="UP000054248"/>
    </source>
</evidence>
<evidence type="ECO:0000256" key="5">
    <source>
        <dbReference type="ARBA" id="ARBA00022989"/>
    </source>
</evidence>
<feature type="non-terminal residue" evidence="9">
    <location>
        <position position="1"/>
    </location>
</feature>
<keyword evidence="6" id="KW-0406">Ion transport</keyword>
<evidence type="ECO:0000256" key="7">
    <source>
        <dbReference type="ARBA" id="ARBA00023136"/>
    </source>
</evidence>
<dbReference type="HOGENOM" id="CLU_1911776_0_0_1"/>
<protein>
    <submittedName>
        <fullName evidence="9">Uncharacterized protein</fullName>
    </submittedName>
</protein>
<dbReference type="Pfam" id="PF25539">
    <property type="entry name" value="Bestrophin_2"/>
    <property type="match status" value="1"/>
</dbReference>
<dbReference type="STRING" id="1051891.A0A0C3QHE3"/>
<dbReference type="OrthoDB" id="1368at2759"/>
<sequence length="153" mass="18016">RIRSTPIPFAYQFHLRVSVWLYLLFLPLEIYSAFKWLTVPCTVFACFLYIGFLEIGQEIENPFNYDENDLDLDLFCLQIQRELAEITAHPAPDPSGFIFSQFNQPFAPHDRRTAIDILRQNQNTEDHQSVADVRQTLVKNYQLISEATFRKKR</sequence>
<keyword evidence="7 8" id="KW-0472">Membrane</keyword>
<dbReference type="InterPro" id="IPR044669">
    <property type="entry name" value="YneE/VCCN1/2-like"/>
</dbReference>
<gene>
    <name evidence="9" type="ORF">M407DRAFT_76052</name>
</gene>
<feature type="transmembrane region" description="Helical" evidence="8">
    <location>
        <begin position="9"/>
        <end position="28"/>
    </location>
</feature>
<comment type="subcellular location">
    <subcellularLocation>
        <location evidence="1">Cell membrane</location>
        <topology evidence="1">Multi-pass membrane protein</topology>
    </subcellularLocation>
</comment>
<reference evidence="10" key="2">
    <citation type="submission" date="2015-01" db="EMBL/GenBank/DDBJ databases">
        <title>Evolutionary Origins and Diversification of the Mycorrhizal Mutualists.</title>
        <authorList>
            <consortium name="DOE Joint Genome Institute"/>
            <consortium name="Mycorrhizal Genomics Consortium"/>
            <person name="Kohler A."/>
            <person name="Kuo A."/>
            <person name="Nagy L.G."/>
            <person name="Floudas D."/>
            <person name="Copeland A."/>
            <person name="Barry K.W."/>
            <person name="Cichocki N."/>
            <person name="Veneault-Fourrey C."/>
            <person name="LaButti K."/>
            <person name="Lindquist E.A."/>
            <person name="Lipzen A."/>
            <person name="Lundell T."/>
            <person name="Morin E."/>
            <person name="Murat C."/>
            <person name="Riley R."/>
            <person name="Ohm R."/>
            <person name="Sun H."/>
            <person name="Tunlid A."/>
            <person name="Henrissat B."/>
            <person name="Grigoriev I.V."/>
            <person name="Hibbett D.S."/>
            <person name="Martin F."/>
        </authorList>
    </citation>
    <scope>NUCLEOTIDE SEQUENCE [LARGE SCALE GENOMIC DNA]</scope>
    <source>
        <strain evidence="10">MUT 4182</strain>
    </source>
</reference>
<dbReference type="Proteomes" id="UP000054248">
    <property type="component" value="Unassembled WGS sequence"/>
</dbReference>
<dbReference type="AlphaFoldDB" id="A0A0C3QHE3"/>
<name>A0A0C3QHE3_9AGAM</name>
<accession>A0A0C3QHE3</accession>
<organism evidence="9 10">
    <name type="scientific">Tulasnella calospora MUT 4182</name>
    <dbReference type="NCBI Taxonomy" id="1051891"/>
    <lineage>
        <taxon>Eukaryota</taxon>
        <taxon>Fungi</taxon>
        <taxon>Dikarya</taxon>
        <taxon>Basidiomycota</taxon>
        <taxon>Agaricomycotina</taxon>
        <taxon>Agaricomycetes</taxon>
        <taxon>Cantharellales</taxon>
        <taxon>Tulasnellaceae</taxon>
        <taxon>Tulasnella</taxon>
    </lineage>
</organism>
<evidence type="ECO:0000313" key="9">
    <source>
        <dbReference type="EMBL" id="KIO25159.1"/>
    </source>
</evidence>
<evidence type="ECO:0000256" key="4">
    <source>
        <dbReference type="ARBA" id="ARBA00022692"/>
    </source>
</evidence>
<dbReference type="EMBL" id="KN823047">
    <property type="protein sequence ID" value="KIO25159.1"/>
    <property type="molecule type" value="Genomic_DNA"/>
</dbReference>
<evidence type="ECO:0000256" key="6">
    <source>
        <dbReference type="ARBA" id="ARBA00023065"/>
    </source>
</evidence>
<keyword evidence="2" id="KW-0813">Transport</keyword>
<reference evidence="9 10" key="1">
    <citation type="submission" date="2014-04" db="EMBL/GenBank/DDBJ databases">
        <authorList>
            <consortium name="DOE Joint Genome Institute"/>
            <person name="Kuo A."/>
            <person name="Girlanda M."/>
            <person name="Perotto S."/>
            <person name="Kohler A."/>
            <person name="Nagy L.G."/>
            <person name="Floudas D."/>
            <person name="Copeland A."/>
            <person name="Barry K.W."/>
            <person name="Cichocki N."/>
            <person name="Veneault-Fourrey C."/>
            <person name="LaButti K."/>
            <person name="Lindquist E.A."/>
            <person name="Lipzen A."/>
            <person name="Lundell T."/>
            <person name="Morin E."/>
            <person name="Murat C."/>
            <person name="Sun H."/>
            <person name="Tunlid A."/>
            <person name="Henrissat B."/>
            <person name="Grigoriev I.V."/>
            <person name="Hibbett D.S."/>
            <person name="Martin F."/>
            <person name="Nordberg H.P."/>
            <person name="Cantor M.N."/>
            <person name="Hua S.X."/>
        </authorList>
    </citation>
    <scope>NUCLEOTIDE SEQUENCE [LARGE SCALE GENOMIC DNA]</scope>
    <source>
        <strain evidence="9 10">MUT 4182</strain>
    </source>
</reference>
<evidence type="ECO:0000256" key="1">
    <source>
        <dbReference type="ARBA" id="ARBA00004651"/>
    </source>
</evidence>
<dbReference type="PANTHER" id="PTHR33281">
    <property type="entry name" value="UPF0187 PROTEIN YNEE"/>
    <property type="match status" value="1"/>
</dbReference>